<dbReference type="InterPro" id="IPR036188">
    <property type="entry name" value="FAD/NAD-bd_sf"/>
</dbReference>
<keyword evidence="4" id="KW-0274">FAD</keyword>
<dbReference type="SUPFAM" id="SSF51905">
    <property type="entry name" value="FAD/NAD(P)-binding domain"/>
    <property type="match status" value="1"/>
</dbReference>
<dbReference type="AlphaFoldDB" id="A0AAX2AJN2"/>
<dbReference type="InterPro" id="IPR006076">
    <property type="entry name" value="FAD-dep_OxRdtase"/>
</dbReference>
<dbReference type="Pfam" id="PF01266">
    <property type="entry name" value="DAO"/>
    <property type="match status" value="1"/>
</dbReference>
<dbReference type="InterPro" id="IPR031656">
    <property type="entry name" value="DAO_C"/>
</dbReference>
<evidence type="ECO:0008006" key="10">
    <source>
        <dbReference type="Google" id="ProtNLM"/>
    </source>
</evidence>
<keyword evidence="3" id="KW-0285">Flavoprotein</keyword>
<dbReference type="Pfam" id="PF16901">
    <property type="entry name" value="DAO_C"/>
    <property type="match status" value="1"/>
</dbReference>
<evidence type="ECO:0000313" key="8">
    <source>
        <dbReference type="EMBL" id="RXK16880.1"/>
    </source>
</evidence>
<feature type="domain" description="FAD dependent oxidoreductase" evidence="6">
    <location>
        <begin position="11"/>
        <end position="332"/>
    </location>
</feature>
<feature type="domain" description="Alpha-glycerophosphate oxidase C-terminal" evidence="7">
    <location>
        <begin position="383"/>
        <end position="490"/>
    </location>
</feature>
<dbReference type="RefSeq" id="WP_114841610.1">
    <property type="nucleotide sequence ID" value="NZ_CP031219.1"/>
</dbReference>
<reference evidence="8 9" key="1">
    <citation type="submission" date="2017-09" db="EMBL/GenBank/DDBJ databases">
        <title>Genomics of the genus Arcobacter.</title>
        <authorList>
            <person name="Perez-Cataluna A."/>
            <person name="Figueras M.J."/>
            <person name="Salas-Masso N."/>
        </authorList>
    </citation>
    <scope>NUCLEOTIDE SEQUENCE [LARGE SCALE GENOMIC DNA]</scope>
    <source>
        <strain evidence="8 9">CECT 7386</strain>
    </source>
</reference>
<keyword evidence="9" id="KW-1185">Reference proteome</keyword>
<accession>A0AAX2AJN2</accession>
<evidence type="ECO:0000256" key="2">
    <source>
        <dbReference type="ARBA" id="ARBA00007330"/>
    </source>
</evidence>
<dbReference type="InterPro" id="IPR000447">
    <property type="entry name" value="G3P_DH_FAD-dep"/>
</dbReference>
<dbReference type="Gene3D" id="3.30.9.10">
    <property type="entry name" value="D-Amino Acid Oxidase, subunit A, domain 2"/>
    <property type="match status" value="1"/>
</dbReference>
<dbReference type="InterPro" id="IPR038299">
    <property type="entry name" value="DAO_C_sf"/>
</dbReference>
<gene>
    <name evidence="8" type="ORF">CP985_01610</name>
</gene>
<evidence type="ECO:0000256" key="3">
    <source>
        <dbReference type="ARBA" id="ARBA00022630"/>
    </source>
</evidence>
<comment type="cofactor">
    <cofactor evidence="1">
        <name>FAD</name>
        <dbReference type="ChEBI" id="CHEBI:57692"/>
    </cofactor>
</comment>
<evidence type="ECO:0000313" key="9">
    <source>
        <dbReference type="Proteomes" id="UP000290092"/>
    </source>
</evidence>
<evidence type="ECO:0000256" key="4">
    <source>
        <dbReference type="ARBA" id="ARBA00022827"/>
    </source>
</evidence>
<dbReference type="EMBL" id="NXID01000003">
    <property type="protein sequence ID" value="RXK16880.1"/>
    <property type="molecule type" value="Genomic_DNA"/>
</dbReference>
<comment type="caution">
    <text evidence="8">The sequence shown here is derived from an EMBL/GenBank/DDBJ whole genome shotgun (WGS) entry which is preliminary data.</text>
</comment>
<proteinExistence type="inferred from homology"/>
<name>A0AAX2AJN2_9BACT</name>
<dbReference type="GO" id="GO:0006072">
    <property type="term" value="P:glycerol-3-phosphate metabolic process"/>
    <property type="evidence" value="ECO:0007669"/>
    <property type="project" value="InterPro"/>
</dbReference>
<dbReference type="Gene3D" id="1.10.8.870">
    <property type="entry name" value="Alpha-glycerophosphate oxidase, cap domain"/>
    <property type="match status" value="1"/>
</dbReference>
<dbReference type="Gene3D" id="3.50.50.60">
    <property type="entry name" value="FAD/NAD(P)-binding domain"/>
    <property type="match status" value="1"/>
</dbReference>
<dbReference type="KEGG" id="amyt:AMYT_1162"/>
<evidence type="ECO:0000259" key="7">
    <source>
        <dbReference type="Pfam" id="PF16901"/>
    </source>
</evidence>
<keyword evidence="5" id="KW-0560">Oxidoreductase</keyword>
<dbReference type="GO" id="GO:0004368">
    <property type="term" value="F:glycerol-3-phosphate dehydrogenase (quinone) activity"/>
    <property type="evidence" value="ECO:0007669"/>
    <property type="project" value="InterPro"/>
</dbReference>
<dbReference type="Proteomes" id="UP000290092">
    <property type="component" value="Unassembled WGS sequence"/>
</dbReference>
<comment type="similarity">
    <text evidence="2">Belongs to the FAD-dependent glycerol-3-phosphate dehydrogenase family.</text>
</comment>
<evidence type="ECO:0000256" key="5">
    <source>
        <dbReference type="ARBA" id="ARBA00023002"/>
    </source>
</evidence>
<organism evidence="8 9">
    <name type="scientific">Malaciobacter mytili LMG 24559</name>
    <dbReference type="NCBI Taxonomy" id="1032238"/>
    <lineage>
        <taxon>Bacteria</taxon>
        <taxon>Pseudomonadati</taxon>
        <taxon>Campylobacterota</taxon>
        <taxon>Epsilonproteobacteria</taxon>
        <taxon>Campylobacterales</taxon>
        <taxon>Arcobacteraceae</taxon>
        <taxon>Malaciobacter</taxon>
    </lineage>
</organism>
<dbReference type="PANTHER" id="PTHR11985">
    <property type="entry name" value="GLYCEROL-3-PHOSPHATE DEHYDROGENASE"/>
    <property type="match status" value="1"/>
</dbReference>
<protein>
    <recommendedName>
        <fullName evidence="10">Glycerol-3-phosphate dehydrogenase</fullName>
    </recommendedName>
</protein>
<dbReference type="PANTHER" id="PTHR11985:SF15">
    <property type="entry name" value="GLYCEROL-3-PHOSPHATE DEHYDROGENASE, MITOCHONDRIAL"/>
    <property type="match status" value="1"/>
</dbReference>
<evidence type="ECO:0000256" key="1">
    <source>
        <dbReference type="ARBA" id="ARBA00001974"/>
    </source>
</evidence>
<sequence>MKVTFDKECEVLIIGGGAIGSAIALEASSRGYKTILFEQNDFASGASSKSSKLIHGGVRYLEKAILNLDKAQYNLVKEALKERSLFLNNSMHLSKKVKFTISCKNYFELIYYYLGLKTYEFIAYKNSLCKTTFSLNKMQVSYCDGIFNDSKMVINILKKAEEFNCQVYNYSKLFAFIYKEEKLIGAKIFLKEENRYINVKANAIFNATGQEIDEIRKCDNKNSLNIATFSKGSHIVLKDDYLKNEAILIPKTSDNRVIFIIPWQNYTLVGTTEIQEDKQQNPMASKEEKEYLLNYFNSYFNTKLTQKDILSSFSGYRTLIKEEKQSQNIIREQIIEVSKTNLISIAGGKWTTFRKIGYEAIQVAIKNSFLQNSSSISKELKITQKIDIRSLKNLTKDEELLKYLIQEYASKAIEVLILAKEEQAFEKVHKDFLIIKAQILYAIKNEYAKTIVDFLARRVRVAFVDKNKAIQMVEYVGKVFAKELLWDKEKLKINIALAKKEINELF</sequence>
<dbReference type="PRINTS" id="PR01001">
    <property type="entry name" value="FADG3PDH"/>
</dbReference>
<evidence type="ECO:0000259" key="6">
    <source>
        <dbReference type="Pfam" id="PF01266"/>
    </source>
</evidence>
<dbReference type="SUPFAM" id="SSF54373">
    <property type="entry name" value="FAD-linked reductases, C-terminal domain"/>
    <property type="match status" value="1"/>
</dbReference>